<dbReference type="InterPro" id="IPR002656">
    <property type="entry name" value="Acyl_transf_3_dom"/>
</dbReference>
<evidence type="ECO:0000259" key="2">
    <source>
        <dbReference type="Pfam" id="PF01757"/>
    </source>
</evidence>
<gene>
    <name evidence="3" type="ORF">DWY11_04995</name>
</gene>
<keyword evidence="3" id="KW-0012">Acyltransferase</keyword>
<keyword evidence="1" id="KW-0472">Membrane</keyword>
<evidence type="ECO:0000313" key="3">
    <source>
        <dbReference type="EMBL" id="RGS17181.1"/>
    </source>
</evidence>
<organism evidence="3 4">
    <name type="scientific">Segatella copri</name>
    <dbReference type="NCBI Taxonomy" id="165179"/>
    <lineage>
        <taxon>Bacteria</taxon>
        <taxon>Pseudomonadati</taxon>
        <taxon>Bacteroidota</taxon>
        <taxon>Bacteroidia</taxon>
        <taxon>Bacteroidales</taxon>
        <taxon>Prevotellaceae</taxon>
        <taxon>Segatella</taxon>
    </lineage>
</organism>
<proteinExistence type="predicted"/>
<name>A0A3R5WIK5_9BACT</name>
<protein>
    <submittedName>
        <fullName evidence="3">Acyltransferase</fullName>
    </submittedName>
</protein>
<accession>A0A3R5WIK5</accession>
<dbReference type="EMBL" id="QRVA01000008">
    <property type="protein sequence ID" value="RGS17181.1"/>
    <property type="molecule type" value="Genomic_DNA"/>
</dbReference>
<keyword evidence="1" id="KW-0812">Transmembrane</keyword>
<dbReference type="PANTHER" id="PTHR37312:SF1">
    <property type="entry name" value="MEMBRANE-BOUND ACYLTRANSFERASE YKRP-RELATED"/>
    <property type="match status" value="1"/>
</dbReference>
<feature type="transmembrane region" description="Helical" evidence="1">
    <location>
        <begin position="304"/>
        <end position="326"/>
    </location>
</feature>
<dbReference type="Pfam" id="PF01757">
    <property type="entry name" value="Acyl_transf_3"/>
    <property type="match status" value="1"/>
</dbReference>
<reference evidence="3 4" key="1">
    <citation type="submission" date="2018-08" db="EMBL/GenBank/DDBJ databases">
        <title>A genome reference for cultivated species of the human gut microbiota.</title>
        <authorList>
            <person name="Zou Y."/>
            <person name="Xue W."/>
            <person name="Luo G."/>
        </authorList>
    </citation>
    <scope>NUCLEOTIDE SEQUENCE [LARGE SCALE GENOMIC DNA]</scope>
    <source>
        <strain evidence="3 4">AF24-12</strain>
    </source>
</reference>
<dbReference type="RefSeq" id="WP_118085716.1">
    <property type="nucleotide sequence ID" value="NZ_CP152484.1"/>
</dbReference>
<keyword evidence="1" id="KW-1133">Transmembrane helix</keyword>
<sequence length="339" mass="39484">MGRYINNNTTSINSLKRIGWIDNLRGFCMLAILLDHTESYYLDYHIINQNLYLTDALVFFFILSGYLMYKPQQQFCIAHKMKSIGRSLLMPYFIFTSLLALPKAIVHGASIDILNIFQSIIMGKASWFVAALIVAEILFSISLWITHEKDRYILPICTIAFGISGWLPQTTDCYFWQLDNSLQAMFFCCIGYIIHKHEQSIYKKIKISQIILLLILWITIKIYVDRTYVMMTIWRINITNYPLFILNILIGTLATTTLFKKIPSCKWLEWTGRHCIVYYFLCGGIPFCIGKICNHLHLSYSGNYLSVVGVFLIVYLCTTLVTWFIYRYLPFITGQKRVT</sequence>
<evidence type="ECO:0000313" key="4">
    <source>
        <dbReference type="Proteomes" id="UP000283872"/>
    </source>
</evidence>
<dbReference type="GO" id="GO:0016747">
    <property type="term" value="F:acyltransferase activity, transferring groups other than amino-acyl groups"/>
    <property type="evidence" value="ECO:0007669"/>
    <property type="project" value="InterPro"/>
</dbReference>
<dbReference type="AlphaFoldDB" id="A0A3R5WIK5"/>
<dbReference type="Proteomes" id="UP000283872">
    <property type="component" value="Unassembled WGS sequence"/>
</dbReference>
<comment type="caution">
    <text evidence="3">The sequence shown here is derived from an EMBL/GenBank/DDBJ whole genome shotgun (WGS) entry which is preliminary data.</text>
</comment>
<feature type="transmembrane region" description="Helical" evidence="1">
    <location>
        <begin position="244"/>
        <end position="263"/>
    </location>
</feature>
<feature type="transmembrane region" description="Helical" evidence="1">
    <location>
        <begin position="207"/>
        <end position="224"/>
    </location>
</feature>
<dbReference type="PANTHER" id="PTHR37312">
    <property type="entry name" value="MEMBRANE-BOUND ACYLTRANSFERASE YKRP-RELATED"/>
    <property type="match status" value="1"/>
</dbReference>
<feature type="domain" description="Acyltransferase 3" evidence="2">
    <location>
        <begin position="19"/>
        <end position="327"/>
    </location>
</feature>
<feature type="transmembrane region" description="Helical" evidence="1">
    <location>
        <begin position="51"/>
        <end position="69"/>
    </location>
</feature>
<keyword evidence="3" id="KW-0808">Transferase</keyword>
<feature type="transmembrane region" description="Helical" evidence="1">
    <location>
        <begin position="152"/>
        <end position="168"/>
    </location>
</feature>
<evidence type="ECO:0000256" key="1">
    <source>
        <dbReference type="SAM" id="Phobius"/>
    </source>
</evidence>
<feature type="transmembrane region" description="Helical" evidence="1">
    <location>
        <begin position="89"/>
        <end position="105"/>
    </location>
</feature>
<feature type="transmembrane region" description="Helical" evidence="1">
    <location>
        <begin position="275"/>
        <end position="292"/>
    </location>
</feature>
<dbReference type="InterPro" id="IPR052734">
    <property type="entry name" value="Nod_factor_acetyltransferase"/>
</dbReference>
<feature type="transmembrane region" description="Helical" evidence="1">
    <location>
        <begin position="125"/>
        <end position="145"/>
    </location>
</feature>